<sequence>MEHPVQHRFRQHIVLPLVAAAVLGAANVPPAYAAITDWAHERKVNSAEYKRENGFWQVIELPKGQRVNAIHSAVLPTGKILLIAGSGNNRDMFTAGTFKTVVFDPASGQTTQVPTPTDLFCAGHTMLPDGKLLVAGGTLRYELLPPAVDRAGGTMTVKNESPDGQARHLPKGTVFVGPDGKKFVTGDDITVEPATKTVTPIVKKNDPGVVTVTASQTTVWVDAAEKGKDYVTDQPRQYRVEGLTGADAQNIYGLSQKMTMDKQDYQGRKETYEFNPLTERYERVADMHEKRWYPTLLGLADGKVLAVSGLDGSGQVVDGSQNEVYDPKTKTWTVRKDLDRYFPTYPSLFQTDREGVVFYSGSNAGYGPEDKGREPGLWNLNDNGFTKVPGLRDPDQMETSMSSWVGPVQDQTVMVVGGGGVGESKKSTKRIDLVKLNDGQPHFTPGPDLPEGTRYPNLVTLPDDTTLITNGSRDYRGRGSSDNHTARIFHPDTRTLSVAADPRVGRNYHSSALLLPDGRVLTVGSDPLFRDKKNTITGEFEQRIELFTPAYLFRGARPVLGDGPAEVKRGGTAAFVTGDAGRIASARLIRPSSATHMLNVDQRSLALDLKADGAGISVTVPASAALVPEGPYMLFVTDRDGVPSVARWINVKA</sequence>
<gene>
    <name evidence="4" type="ORF">Val02_60080</name>
</gene>
<evidence type="ECO:0000259" key="2">
    <source>
        <dbReference type="Pfam" id="PF09118"/>
    </source>
</evidence>
<dbReference type="AlphaFoldDB" id="A0A8J4DUF4"/>
<evidence type="ECO:0000313" key="4">
    <source>
        <dbReference type="EMBL" id="GIJ49122.1"/>
    </source>
</evidence>
<dbReference type="Pfam" id="PF09118">
    <property type="entry name" value="GO-like_E_set"/>
    <property type="match status" value="1"/>
</dbReference>
<dbReference type="CDD" id="cd02851">
    <property type="entry name" value="E_set_GO_C"/>
    <property type="match status" value="1"/>
</dbReference>
<keyword evidence="1" id="KW-0732">Signal</keyword>
<accession>A0A8J4DUF4</accession>
<dbReference type="InterPro" id="IPR037293">
    <property type="entry name" value="Gal_Oxidase_central_sf"/>
</dbReference>
<dbReference type="EMBL" id="BOPF01000024">
    <property type="protein sequence ID" value="GIJ49122.1"/>
    <property type="molecule type" value="Genomic_DNA"/>
</dbReference>
<dbReference type="PANTHER" id="PTHR32208">
    <property type="entry name" value="SECRETED PROTEIN-RELATED"/>
    <property type="match status" value="1"/>
</dbReference>
<protein>
    <recommendedName>
        <fullName evidence="6">Galactose oxidase</fullName>
    </recommendedName>
</protein>
<evidence type="ECO:0008006" key="6">
    <source>
        <dbReference type="Google" id="ProtNLM"/>
    </source>
</evidence>
<dbReference type="GO" id="GO:0005975">
    <property type="term" value="P:carbohydrate metabolic process"/>
    <property type="evidence" value="ECO:0007669"/>
    <property type="project" value="UniProtKB-ARBA"/>
</dbReference>
<comment type="caution">
    <text evidence="4">The sequence shown here is derived from an EMBL/GenBank/DDBJ whole genome shotgun (WGS) entry which is preliminary data.</text>
</comment>
<evidence type="ECO:0000256" key="1">
    <source>
        <dbReference type="SAM" id="SignalP"/>
    </source>
</evidence>
<dbReference type="InterPro" id="IPR011043">
    <property type="entry name" value="Gal_Oxase/kelch_b-propeller"/>
</dbReference>
<dbReference type="Proteomes" id="UP000619260">
    <property type="component" value="Unassembled WGS sequence"/>
</dbReference>
<proteinExistence type="predicted"/>
<dbReference type="InterPro" id="IPR049305">
    <property type="entry name" value="GlxA-like_b-barrel"/>
</dbReference>
<evidence type="ECO:0000259" key="3">
    <source>
        <dbReference type="Pfam" id="PF21110"/>
    </source>
</evidence>
<dbReference type="InterPro" id="IPR013783">
    <property type="entry name" value="Ig-like_fold"/>
</dbReference>
<keyword evidence="5" id="KW-1185">Reference proteome</keyword>
<dbReference type="InterPro" id="IPR015202">
    <property type="entry name" value="GO-like_E_set"/>
</dbReference>
<evidence type="ECO:0000313" key="5">
    <source>
        <dbReference type="Proteomes" id="UP000619260"/>
    </source>
</evidence>
<reference evidence="4" key="1">
    <citation type="submission" date="2021-01" db="EMBL/GenBank/DDBJ databases">
        <title>Whole genome shotgun sequence of Virgisporangium aliadipatigenens NBRC 105644.</title>
        <authorList>
            <person name="Komaki H."/>
            <person name="Tamura T."/>
        </authorList>
    </citation>
    <scope>NUCLEOTIDE SEQUENCE</scope>
    <source>
        <strain evidence="4">NBRC 105644</strain>
    </source>
</reference>
<name>A0A8J4DUF4_9ACTN</name>
<dbReference type="Pfam" id="PF21110">
    <property type="entry name" value="GlxA"/>
    <property type="match status" value="1"/>
</dbReference>
<feature type="signal peptide" evidence="1">
    <location>
        <begin position="1"/>
        <end position="33"/>
    </location>
</feature>
<dbReference type="SUPFAM" id="SSF50965">
    <property type="entry name" value="Galactose oxidase, central domain"/>
    <property type="match status" value="2"/>
</dbReference>
<organism evidence="4 5">
    <name type="scientific">Virgisporangium aliadipatigenens</name>
    <dbReference type="NCBI Taxonomy" id="741659"/>
    <lineage>
        <taxon>Bacteria</taxon>
        <taxon>Bacillati</taxon>
        <taxon>Actinomycetota</taxon>
        <taxon>Actinomycetes</taxon>
        <taxon>Micromonosporales</taxon>
        <taxon>Micromonosporaceae</taxon>
        <taxon>Virgisporangium</taxon>
    </lineage>
</organism>
<dbReference type="PANTHER" id="PTHR32208:SF21">
    <property type="entry name" value="LOW QUALITY PROTEIN: ALDEHYDE OXIDASE GLOX-LIKE"/>
    <property type="match status" value="1"/>
</dbReference>
<feature type="domain" description="GlxA-like beta barrel" evidence="3">
    <location>
        <begin position="150"/>
        <end position="258"/>
    </location>
</feature>
<feature type="domain" description="Galactose oxidase-like Early set" evidence="2">
    <location>
        <begin position="557"/>
        <end position="651"/>
    </location>
</feature>
<feature type="chain" id="PRO_5035177101" description="Galactose oxidase" evidence="1">
    <location>
        <begin position="34"/>
        <end position="653"/>
    </location>
</feature>
<dbReference type="Gene3D" id="2.130.10.80">
    <property type="entry name" value="Galactose oxidase/kelch, beta-propeller"/>
    <property type="match status" value="2"/>
</dbReference>
<dbReference type="SUPFAM" id="SSF81296">
    <property type="entry name" value="E set domains"/>
    <property type="match status" value="1"/>
</dbReference>
<dbReference type="InterPro" id="IPR014756">
    <property type="entry name" value="Ig_E-set"/>
</dbReference>
<dbReference type="Gene3D" id="2.60.40.10">
    <property type="entry name" value="Immunoglobulins"/>
    <property type="match status" value="1"/>
</dbReference>